<evidence type="ECO:0000313" key="1">
    <source>
        <dbReference type="EMBL" id="CAD2138224.1"/>
    </source>
</evidence>
<accession>A0A6V7TY60</accession>
<proteinExistence type="predicted"/>
<dbReference type="Proteomes" id="UP000580250">
    <property type="component" value="Unassembled WGS sequence"/>
</dbReference>
<reference evidence="1 2" key="1">
    <citation type="submission" date="2020-08" db="EMBL/GenBank/DDBJ databases">
        <authorList>
            <person name="Koutsovoulos G."/>
            <person name="Danchin GJ E."/>
        </authorList>
    </citation>
    <scope>NUCLEOTIDE SEQUENCE [LARGE SCALE GENOMIC DNA]</scope>
</reference>
<gene>
    <name evidence="1" type="ORF">MENT_LOCUS5714</name>
</gene>
<evidence type="ECO:0000313" key="2">
    <source>
        <dbReference type="Proteomes" id="UP000580250"/>
    </source>
</evidence>
<protein>
    <submittedName>
        <fullName evidence="1">Uncharacterized protein</fullName>
    </submittedName>
</protein>
<sequence length="57" mass="6881">MQVDLIGYYYFHCLVVPNLCQYVQLFDDVTKRQEKDCCWLLCKIFGYPLPNRKEENS</sequence>
<comment type="caution">
    <text evidence="1">The sequence shown here is derived from an EMBL/GenBank/DDBJ whole genome shotgun (WGS) entry which is preliminary data.</text>
</comment>
<dbReference type="EMBL" id="CAJEWN010000021">
    <property type="protein sequence ID" value="CAD2138224.1"/>
    <property type="molecule type" value="Genomic_DNA"/>
</dbReference>
<organism evidence="1 2">
    <name type="scientific">Meloidogyne enterolobii</name>
    <name type="common">Root-knot nematode worm</name>
    <name type="synonym">Meloidogyne mayaguensis</name>
    <dbReference type="NCBI Taxonomy" id="390850"/>
    <lineage>
        <taxon>Eukaryota</taxon>
        <taxon>Metazoa</taxon>
        <taxon>Ecdysozoa</taxon>
        <taxon>Nematoda</taxon>
        <taxon>Chromadorea</taxon>
        <taxon>Rhabditida</taxon>
        <taxon>Tylenchina</taxon>
        <taxon>Tylenchomorpha</taxon>
        <taxon>Tylenchoidea</taxon>
        <taxon>Meloidogynidae</taxon>
        <taxon>Meloidogyninae</taxon>
        <taxon>Meloidogyne</taxon>
    </lineage>
</organism>
<name>A0A6V7TY60_MELEN</name>
<dbReference type="AlphaFoldDB" id="A0A6V7TY60"/>